<dbReference type="Proteomes" id="UP000220102">
    <property type="component" value="Unassembled WGS sequence"/>
</dbReference>
<organism evidence="1 2">
    <name type="scientific">Longibacter salinarum</name>
    <dbReference type="NCBI Taxonomy" id="1850348"/>
    <lineage>
        <taxon>Bacteria</taxon>
        <taxon>Pseudomonadati</taxon>
        <taxon>Rhodothermota</taxon>
        <taxon>Rhodothermia</taxon>
        <taxon>Rhodothermales</taxon>
        <taxon>Salisaetaceae</taxon>
        <taxon>Longibacter</taxon>
    </lineage>
</organism>
<proteinExistence type="predicted"/>
<dbReference type="AlphaFoldDB" id="A0A2A8D077"/>
<comment type="caution">
    <text evidence="1">The sequence shown here is derived from an EMBL/GenBank/DDBJ whole genome shotgun (WGS) entry which is preliminary data.</text>
</comment>
<evidence type="ECO:0000313" key="2">
    <source>
        <dbReference type="Proteomes" id="UP000220102"/>
    </source>
</evidence>
<dbReference type="EMBL" id="PDEQ01000002">
    <property type="protein sequence ID" value="PEN14335.1"/>
    <property type="molecule type" value="Genomic_DNA"/>
</dbReference>
<accession>A0A2A8D077</accession>
<name>A0A2A8D077_9BACT</name>
<gene>
    <name evidence="1" type="ORF">CRI94_04675</name>
</gene>
<protein>
    <submittedName>
        <fullName evidence="1">Uncharacterized protein</fullName>
    </submittedName>
</protein>
<reference evidence="1 2" key="1">
    <citation type="submission" date="2017-10" db="EMBL/GenBank/DDBJ databases">
        <title>Draft genome of Longibacter Salinarum.</title>
        <authorList>
            <person name="Goh K.M."/>
            <person name="Shamsir M.S."/>
            <person name="Lim S.W."/>
        </authorList>
    </citation>
    <scope>NUCLEOTIDE SEQUENCE [LARGE SCALE GENOMIC DNA]</scope>
    <source>
        <strain evidence="1 2">KCTC 52045</strain>
    </source>
</reference>
<keyword evidence="2" id="KW-1185">Reference proteome</keyword>
<evidence type="ECO:0000313" key="1">
    <source>
        <dbReference type="EMBL" id="PEN14335.1"/>
    </source>
</evidence>
<sequence>MASLSPFDHVRSVIGFLLLPLIVGLLAAGCDSTSSNAPDVDQTLEAGDAAKTDDGVYMVASEGSIEEPVAISSRKTQDPEAESLLPEEANSPDMFYRVSGDRDVDLSADTPPLYTALPVPDDADPSNIALAVRIPREYTTDEASSEGYGWDVLPGAYEPERDLLVVPTRFVVGNGIVFGVVENSDYNAPSMEGTSGSTLLDKIQTSFSKRAPTEKASTSDFKVKCKGFGGSGCGSDEKSDVKNYLVDVYDDYVSDFKKPDLRTPVFGNKYIWIIKKKGKAWCKGDTAGKYLSLTNKAITCFDPSSGGDPSESTTRHEFFHAIQYNYAPISWSKLPKQRPDWVIEATAELTESTNSNASNVERANTSLRAIDTPLTEVSGKPDYPEYRAQDFWVHLISSRSSTPADILEPVFDQQSNGTNKPTAKKVDELYSLADDHWDWVRNQAFTAEITSGYSGALNSECVIDSSAVSPTTVSYDAGARTSPKQETISASKLTGHVAAVEVQTGADRIDLEIKASTSDSKSYVQIYPYTKSSNTNCWNNAANSSDTVTDMVVENSDKTYYVLVAATMISSSESDFTIEISHEDRLTK</sequence>